<sequence length="421" mass="49205">MTPYLSLYLQSSIIRFVTLSNQHEYKDTYKGSEYWYIIFNGEKRIQTPITFSMVDIALVSKWWFKVVKQNTSSIFMRGHLKKQILKSIHHSRNHSIYSSKNIQTLKWTLNNKYLCNDSELDYKEQLLQLLPQLQTINLLFDGTVNNQVLRALKSIQKHRQDIVINIEFDTNGEYYDGDSKMEWPFYLDGFTPNTVSLSIIKLNPDEFSYYSDKFINKINDLQPESLNMYINRDDEYQHYNYGKIFNHLKMVKHVNIGEDDVDLGHLKYLFSCSTRLESLKLDLLSTALVGTGSNFVDWIEFCENIADTPTLKRLHLCEYSGAKKVVVPTILQGKKSLFQMAFESIWSRKEIHSSNIEYLALEHMPNLMSSNMWNTLCQVNCHNITKLLLTNGTVPKDMVPSLSRLIPPTQRLQFYQSMETS</sequence>
<name>F4PN94_CACFS</name>
<keyword evidence="2" id="KW-1185">Reference proteome</keyword>
<protein>
    <submittedName>
        <fullName evidence="1">Uncharacterized protein</fullName>
    </submittedName>
</protein>
<evidence type="ECO:0000313" key="2">
    <source>
        <dbReference type="Proteomes" id="UP000007797"/>
    </source>
</evidence>
<dbReference type="Proteomes" id="UP000007797">
    <property type="component" value="Unassembled WGS sequence"/>
</dbReference>
<dbReference type="PANTHER" id="PTHR32423">
    <property type="entry name" value="SAP DOMAIN-CONTAINING PROTEIN-RELATED"/>
    <property type="match status" value="1"/>
</dbReference>
<gene>
    <name evidence="1" type="ORF">DFA_05077</name>
</gene>
<accession>F4PN94</accession>
<reference evidence="2" key="1">
    <citation type="journal article" date="2011" name="Genome Res.">
        <title>Phylogeny-wide analysis of social amoeba genomes highlights ancient origins for complex intercellular communication.</title>
        <authorList>
            <person name="Heidel A.J."/>
            <person name="Lawal H.M."/>
            <person name="Felder M."/>
            <person name="Schilde C."/>
            <person name="Helps N.R."/>
            <person name="Tunggal B."/>
            <person name="Rivero F."/>
            <person name="John U."/>
            <person name="Schleicher M."/>
            <person name="Eichinger L."/>
            <person name="Platzer M."/>
            <person name="Noegel A.A."/>
            <person name="Schaap P."/>
            <person name="Gloeckner G."/>
        </authorList>
    </citation>
    <scope>NUCLEOTIDE SEQUENCE [LARGE SCALE GENOMIC DNA]</scope>
    <source>
        <strain evidence="2">SH3</strain>
    </source>
</reference>
<dbReference type="RefSeq" id="XP_004360798.1">
    <property type="nucleotide sequence ID" value="XM_004360741.1"/>
</dbReference>
<evidence type="ECO:0000313" key="1">
    <source>
        <dbReference type="EMBL" id="EGG22947.1"/>
    </source>
</evidence>
<dbReference type="KEGG" id="dfa:DFA_05077"/>
<dbReference type="GeneID" id="14875701"/>
<organism evidence="1 2">
    <name type="scientific">Cavenderia fasciculata</name>
    <name type="common">Slime mold</name>
    <name type="synonym">Dictyostelium fasciculatum</name>
    <dbReference type="NCBI Taxonomy" id="261658"/>
    <lineage>
        <taxon>Eukaryota</taxon>
        <taxon>Amoebozoa</taxon>
        <taxon>Evosea</taxon>
        <taxon>Eumycetozoa</taxon>
        <taxon>Dictyostelia</taxon>
        <taxon>Acytosteliales</taxon>
        <taxon>Cavenderiaceae</taxon>
        <taxon>Cavenderia</taxon>
    </lineage>
</organism>
<dbReference type="AlphaFoldDB" id="F4PN94"/>
<dbReference type="EMBL" id="GL883008">
    <property type="protein sequence ID" value="EGG22947.1"/>
    <property type="molecule type" value="Genomic_DNA"/>
</dbReference>
<proteinExistence type="predicted"/>
<dbReference type="OrthoDB" id="24216at2759"/>